<dbReference type="PANTHER" id="PTHR42796:SF4">
    <property type="entry name" value="FUMARYLACETOACETATE HYDROLASE DOMAIN-CONTAINING PROTEIN 2A"/>
    <property type="match status" value="1"/>
</dbReference>
<dbReference type="GO" id="GO:0016853">
    <property type="term" value="F:isomerase activity"/>
    <property type="evidence" value="ECO:0007669"/>
    <property type="project" value="UniProtKB-KW"/>
</dbReference>
<dbReference type="STRING" id="1225564.AA309_15095"/>
<comment type="caution">
    <text evidence="4">The sequence shown here is derived from an EMBL/GenBank/DDBJ whole genome shotgun (WGS) entry which is preliminary data.</text>
</comment>
<dbReference type="PATRIC" id="fig|1225564.3.peg.3909"/>
<evidence type="ECO:0000313" key="5">
    <source>
        <dbReference type="Proteomes" id="UP000035489"/>
    </source>
</evidence>
<organism evidence="4 5">
    <name type="scientific">Microvirga vignae</name>
    <dbReference type="NCBI Taxonomy" id="1225564"/>
    <lineage>
        <taxon>Bacteria</taxon>
        <taxon>Pseudomonadati</taxon>
        <taxon>Pseudomonadota</taxon>
        <taxon>Alphaproteobacteria</taxon>
        <taxon>Hyphomicrobiales</taxon>
        <taxon>Methylobacteriaceae</taxon>
        <taxon>Microvirga</taxon>
    </lineage>
</organism>
<dbReference type="GO" id="GO:0044281">
    <property type="term" value="P:small molecule metabolic process"/>
    <property type="evidence" value="ECO:0007669"/>
    <property type="project" value="UniProtKB-ARBA"/>
</dbReference>
<dbReference type="AlphaFoldDB" id="A0A0H1RBA0"/>
<feature type="domain" description="Fumarylacetoacetase-like C-terminal" evidence="3">
    <location>
        <begin position="73"/>
        <end position="277"/>
    </location>
</feature>
<name>A0A0H1RBA0_9HYPH</name>
<dbReference type="Pfam" id="PF01557">
    <property type="entry name" value="FAA_hydrolase"/>
    <property type="match status" value="1"/>
</dbReference>
<protein>
    <submittedName>
        <fullName evidence="4">2-hydroxyhepta-2,4-diene-1,7-dioate isomerase</fullName>
    </submittedName>
</protein>
<accession>A0A0H1RBA0</accession>
<dbReference type="Gene3D" id="3.90.850.10">
    <property type="entry name" value="Fumarylacetoacetase-like, C-terminal domain"/>
    <property type="match status" value="1"/>
</dbReference>
<reference evidence="4 5" key="1">
    <citation type="submission" date="2015-05" db="EMBL/GenBank/DDBJ databases">
        <title>Draft genome sequence of Microvirga vignae strain BR3299, a novel nitrogen fixing bacteria isolated from Brazil semi-aired region.</title>
        <authorList>
            <person name="Zilli J.E."/>
            <person name="Passos S.R."/>
            <person name="Leite J."/>
            <person name="Baldani J.I."/>
            <person name="Xavier G.R."/>
            <person name="Rumjaneck N.G."/>
            <person name="Simoes-Araujo J.L."/>
        </authorList>
    </citation>
    <scope>NUCLEOTIDE SEQUENCE [LARGE SCALE GENOMIC DNA]</scope>
    <source>
        <strain evidence="4 5">BR3299</strain>
    </source>
</reference>
<proteinExistence type="inferred from homology"/>
<dbReference type="EMBL" id="LCYG01000037">
    <property type="protein sequence ID" value="KLK92309.1"/>
    <property type="molecule type" value="Genomic_DNA"/>
</dbReference>
<dbReference type="OrthoDB" id="5197601at2"/>
<dbReference type="InterPro" id="IPR036663">
    <property type="entry name" value="Fumarylacetoacetase_C_sf"/>
</dbReference>
<dbReference type="PANTHER" id="PTHR42796">
    <property type="entry name" value="FUMARYLACETOACETATE HYDROLASE DOMAIN-CONTAINING PROTEIN 2A-RELATED"/>
    <property type="match status" value="1"/>
</dbReference>
<evidence type="ECO:0000256" key="2">
    <source>
        <dbReference type="ARBA" id="ARBA00022723"/>
    </source>
</evidence>
<dbReference type="Proteomes" id="UP000035489">
    <property type="component" value="Unassembled WGS sequence"/>
</dbReference>
<evidence type="ECO:0000313" key="4">
    <source>
        <dbReference type="EMBL" id="KLK92309.1"/>
    </source>
</evidence>
<dbReference type="GO" id="GO:0046872">
    <property type="term" value="F:metal ion binding"/>
    <property type="evidence" value="ECO:0007669"/>
    <property type="project" value="UniProtKB-KW"/>
</dbReference>
<comment type="similarity">
    <text evidence="1">Belongs to the FAH family.</text>
</comment>
<evidence type="ECO:0000259" key="3">
    <source>
        <dbReference type="Pfam" id="PF01557"/>
    </source>
</evidence>
<gene>
    <name evidence="4" type="ORF">AA309_15095</name>
</gene>
<keyword evidence="2" id="KW-0479">Metal-binding</keyword>
<keyword evidence="4" id="KW-0413">Isomerase</keyword>
<dbReference type="InterPro" id="IPR051121">
    <property type="entry name" value="FAH"/>
</dbReference>
<dbReference type="SUPFAM" id="SSF56529">
    <property type="entry name" value="FAH"/>
    <property type="match status" value="1"/>
</dbReference>
<evidence type="ECO:0000256" key="1">
    <source>
        <dbReference type="ARBA" id="ARBA00010211"/>
    </source>
</evidence>
<keyword evidence="5" id="KW-1185">Reference proteome</keyword>
<dbReference type="InterPro" id="IPR011234">
    <property type="entry name" value="Fumarylacetoacetase-like_C"/>
</dbReference>
<dbReference type="RefSeq" id="WP_047189849.1">
    <property type="nucleotide sequence ID" value="NZ_LCYG01000037.1"/>
</dbReference>
<dbReference type="FunFam" id="3.90.850.10:FF:000012">
    <property type="entry name" value="Putative 2-hydroxyhepta-2,4-diene-1,7-dioate isomerase"/>
    <property type="match status" value="1"/>
</dbReference>
<sequence length="291" mass="31216">MKLVRFGEYGREKPGIIDAQGQIRDLSGVVPDITGATLSSESLSRIRNVNAGTLPLAPSGQRLGACVGQARNFIAIGLNYADHAAETGAPIPAEPIVFNKAPSCIVGPNDDVIIPRGSQKTDWEVELAIVIGEHASYVGANEALDYVAGYCVCNDVSEREFQLERGGTWTKGKGCPTFGPLGPWLVTKDEIRDPQNLSMWLDVNGERMQTGSTTTMIFNVAKIVSYVSHFMILEPGDVITTGTPPGVGMGMKPPRYLKAGDVVSLGIEGLGEQRQRFVAFEEAQPDTSKGH</sequence>